<dbReference type="Proteomes" id="UP000593562">
    <property type="component" value="Unassembled WGS sequence"/>
</dbReference>
<evidence type="ECO:0000256" key="3">
    <source>
        <dbReference type="ARBA" id="ARBA00023295"/>
    </source>
</evidence>
<dbReference type="PANTHER" id="PTHR31916:SF46">
    <property type="entry name" value="ALKALINE_NEUTRAL INVERTASE A, MITOCHONDRIAL"/>
    <property type="match status" value="1"/>
</dbReference>
<dbReference type="InterPro" id="IPR024746">
    <property type="entry name" value="Glyco_hydro_100"/>
</dbReference>
<dbReference type="GO" id="GO:0005987">
    <property type="term" value="P:sucrose catabolic process"/>
    <property type="evidence" value="ECO:0007669"/>
    <property type="project" value="TreeGrafter"/>
</dbReference>
<evidence type="ECO:0000256" key="1">
    <source>
        <dbReference type="ARBA" id="ARBA00022801"/>
    </source>
</evidence>
<organism evidence="6 7">
    <name type="scientific">Tripterygium wilfordii</name>
    <name type="common">Thunder God vine</name>
    <dbReference type="NCBI Taxonomy" id="458696"/>
    <lineage>
        <taxon>Eukaryota</taxon>
        <taxon>Viridiplantae</taxon>
        <taxon>Streptophyta</taxon>
        <taxon>Embryophyta</taxon>
        <taxon>Tracheophyta</taxon>
        <taxon>Spermatophyta</taxon>
        <taxon>Magnoliopsida</taxon>
        <taxon>eudicotyledons</taxon>
        <taxon>Gunneridae</taxon>
        <taxon>Pentapetalae</taxon>
        <taxon>rosids</taxon>
        <taxon>fabids</taxon>
        <taxon>Celastrales</taxon>
        <taxon>Celastraceae</taxon>
        <taxon>Tripterygium</taxon>
    </lineage>
</organism>
<dbReference type="InParanoid" id="A0A7J7CJD3"/>
<keyword evidence="5" id="KW-0472">Membrane</keyword>
<evidence type="ECO:0000313" key="7">
    <source>
        <dbReference type="Proteomes" id="UP000593562"/>
    </source>
</evidence>
<sequence length="328" mass="37322">MVLEDAFTQRMKKIIHFGFEDYVRVVNVIESVSSIVKGRTEIVSPKREEIELEKEGWRLLNDTVVRYCGRIVGTVATNDVANKQRLNYDHVFILDFVPLALAFLVRGEGEIVRNFLLHTLQLQSWEETMDCYSLGQRLMPASFKVRHVPLDKNYSALRCSREMLAVDMERINEIFYTEEYSMDATNKFNIYPEQIWTSIISSLVYSENLWSIVSSLGTPKQNITILNMEFEPLQPSHVTGGGNNAELCNVSYKFDDFIDLSLYDAADEHRSALISDVVKEVLMILIYLAAYASILVYLASGASIVLLQIHFSSIVFPCGQGICQRGSN</sequence>
<proteinExistence type="inferred from homology"/>
<reference evidence="6 7" key="1">
    <citation type="journal article" date="2020" name="Nat. Commun.">
        <title>Genome of Tripterygium wilfordii and identification of cytochrome P450 involved in triptolide biosynthesis.</title>
        <authorList>
            <person name="Tu L."/>
            <person name="Su P."/>
            <person name="Zhang Z."/>
            <person name="Gao L."/>
            <person name="Wang J."/>
            <person name="Hu T."/>
            <person name="Zhou J."/>
            <person name="Zhang Y."/>
            <person name="Zhao Y."/>
            <person name="Liu Y."/>
            <person name="Song Y."/>
            <person name="Tong Y."/>
            <person name="Lu Y."/>
            <person name="Yang J."/>
            <person name="Xu C."/>
            <person name="Jia M."/>
            <person name="Peters R.J."/>
            <person name="Huang L."/>
            <person name="Gao W."/>
        </authorList>
    </citation>
    <scope>NUCLEOTIDE SEQUENCE [LARGE SCALE GENOMIC DNA]</scope>
    <source>
        <strain evidence="7">cv. XIE 37</strain>
        <tissue evidence="6">Leaf</tissue>
    </source>
</reference>
<dbReference type="EMBL" id="JAAARO010000016">
    <property type="protein sequence ID" value="KAF5734160.1"/>
    <property type="molecule type" value="Genomic_DNA"/>
</dbReference>
<evidence type="ECO:0000256" key="5">
    <source>
        <dbReference type="SAM" id="Phobius"/>
    </source>
</evidence>
<name>A0A7J7CJD3_TRIWF</name>
<gene>
    <name evidence="6" type="ORF">HS088_TW16G00604</name>
</gene>
<accession>A0A7J7CJD3</accession>
<keyword evidence="5" id="KW-1133">Transmembrane helix</keyword>
<dbReference type="GO" id="GO:0033926">
    <property type="term" value="F:endo-alpha-N-acetylgalactosaminidase activity"/>
    <property type="evidence" value="ECO:0007669"/>
    <property type="project" value="UniProtKB-UniRule"/>
</dbReference>
<comment type="similarity">
    <text evidence="4">Belongs to the glycosyl hydrolase 100 family.</text>
</comment>
<dbReference type="Pfam" id="PF12899">
    <property type="entry name" value="Glyco_hydro_100"/>
    <property type="match status" value="1"/>
</dbReference>
<dbReference type="EC" id="3.2.1.26" evidence="4"/>
<keyword evidence="3 4" id="KW-0326">Glycosidase</keyword>
<evidence type="ECO:0000313" key="6">
    <source>
        <dbReference type="EMBL" id="KAF5734160.1"/>
    </source>
</evidence>
<dbReference type="AlphaFoldDB" id="A0A7J7CJD3"/>
<comment type="caution">
    <text evidence="6">The sequence shown here is derived from an EMBL/GenBank/DDBJ whole genome shotgun (WGS) entry which is preliminary data.</text>
</comment>
<keyword evidence="5" id="KW-0812">Transmembrane</keyword>
<keyword evidence="1 4" id="KW-0378">Hydrolase</keyword>
<feature type="transmembrane region" description="Helical" evidence="5">
    <location>
        <begin position="281"/>
        <end position="307"/>
    </location>
</feature>
<evidence type="ECO:0000256" key="2">
    <source>
        <dbReference type="ARBA" id="ARBA00023277"/>
    </source>
</evidence>
<dbReference type="PANTHER" id="PTHR31916">
    <property type="match status" value="1"/>
</dbReference>
<comment type="function">
    <text evidence="4">Invertase that cleaves sucrose into glucose and fructose.</text>
</comment>
<comment type="catalytic activity">
    <reaction evidence="4">
        <text>Hydrolysis of terminal non-reducing beta-D-fructofuranoside residues in beta-D-fructofuranosides.</text>
        <dbReference type="EC" id="3.2.1.26"/>
    </reaction>
</comment>
<keyword evidence="7" id="KW-1185">Reference proteome</keyword>
<dbReference type="GO" id="GO:0004575">
    <property type="term" value="F:sucrose alpha-glucosidase activity"/>
    <property type="evidence" value="ECO:0007669"/>
    <property type="project" value="TreeGrafter"/>
</dbReference>
<evidence type="ECO:0000256" key="4">
    <source>
        <dbReference type="RuleBase" id="RU367047"/>
    </source>
</evidence>
<dbReference type="GO" id="GO:0005739">
    <property type="term" value="C:mitochondrion"/>
    <property type="evidence" value="ECO:0007669"/>
    <property type="project" value="TreeGrafter"/>
</dbReference>
<protein>
    <recommendedName>
        <fullName evidence="4">Alkaline/neutral invertase</fullName>
        <ecNumber evidence="4">3.2.1.26</ecNumber>
    </recommendedName>
</protein>
<keyword evidence="2 4" id="KW-0119">Carbohydrate metabolism</keyword>